<dbReference type="Gene3D" id="3.40.50.150">
    <property type="entry name" value="Vaccinia Virus protein VP39"/>
    <property type="match status" value="1"/>
</dbReference>
<dbReference type="InterPro" id="IPR029063">
    <property type="entry name" value="SAM-dependent_MTases_sf"/>
</dbReference>
<dbReference type="InterPro" id="IPR002052">
    <property type="entry name" value="DNA_methylase_N6_adenine_CS"/>
</dbReference>
<dbReference type="RefSeq" id="WP_135479810.1">
    <property type="nucleotide sequence ID" value="NZ_SIJK02000038.1"/>
</dbReference>
<dbReference type="EMBL" id="SIJK02000038">
    <property type="protein sequence ID" value="MBP1467638.1"/>
    <property type="molecule type" value="Genomic_DNA"/>
</dbReference>
<dbReference type="PROSITE" id="PS00092">
    <property type="entry name" value="N6_MTASE"/>
    <property type="match status" value="1"/>
</dbReference>
<comment type="caution">
    <text evidence="1">The sequence shown here is derived from an EMBL/GenBank/DDBJ whole genome shotgun (WGS) entry which is preliminary data.</text>
</comment>
<evidence type="ECO:0008006" key="3">
    <source>
        <dbReference type="Google" id="ProtNLM"/>
    </source>
</evidence>
<gene>
    <name evidence="1" type="ORF">EYB53_018130</name>
</gene>
<name>A0ABS4DDY2_9CHLR</name>
<protein>
    <recommendedName>
        <fullName evidence="3">Methyltransferase</fullName>
    </recommendedName>
</protein>
<reference evidence="1 2" key="1">
    <citation type="submission" date="2021-03" db="EMBL/GenBank/DDBJ databases">
        <authorList>
            <person name="Grouzdev D.S."/>
        </authorList>
    </citation>
    <scope>NUCLEOTIDE SEQUENCE [LARGE SCALE GENOMIC DNA]</scope>
    <source>
        <strain evidence="1 2">M50-1</strain>
    </source>
</reference>
<dbReference type="Proteomes" id="UP001193081">
    <property type="component" value="Unassembled WGS sequence"/>
</dbReference>
<sequence length="190" mass="21006">MPRNLYDYYPTPYALADAVLANLAATGANPKTILDVGAGSGVFGTAARSWFPNAHITGIELRNEPHPAAYDTWYAATDALLCELPKVDAIIGNPPYDLAEPILRRVLPQLNVAGCALFVLRLSFLGSVKREAFWNAHPAAEVSIIVPRPSFTADGKTDAAEYALFRWNASLSRYPYQNWLRWKKQNEVNV</sequence>
<dbReference type="SUPFAM" id="SSF53335">
    <property type="entry name" value="S-adenosyl-L-methionine-dependent methyltransferases"/>
    <property type="match status" value="1"/>
</dbReference>
<evidence type="ECO:0000313" key="1">
    <source>
        <dbReference type="EMBL" id="MBP1467638.1"/>
    </source>
</evidence>
<keyword evidence="2" id="KW-1185">Reference proteome</keyword>
<proteinExistence type="predicted"/>
<accession>A0ABS4DDY2</accession>
<organism evidence="1 2">
    <name type="scientific">Candidatus Chloroploca mongolica</name>
    <dbReference type="NCBI Taxonomy" id="2528176"/>
    <lineage>
        <taxon>Bacteria</taxon>
        <taxon>Bacillati</taxon>
        <taxon>Chloroflexota</taxon>
        <taxon>Chloroflexia</taxon>
        <taxon>Chloroflexales</taxon>
        <taxon>Chloroflexineae</taxon>
        <taxon>Oscillochloridaceae</taxon>
        <taxon>Candidatus Chloroploca</taxon>
    </lineage>
</organism>
<evidence type="ECO:0000313" key="2">
    <source>
        <dbReference type="Proteomes" id="UP001193081"/>
    </source>
</evidence>
<dbReference type="CDD" id="cd02440">
    <property type="entry name" value="AdoMet_MTases"/>
    <property type="match status" value="1"/>
</dbReference>